<evidence type="ECO:0000256" key="1">
    <source>
        <dbReference type="ARBA" id="ARBA00004571"/>
    </source>
</evidence>
<dbReference type="RefSeq" id="WP_153448585.1">
    <property type="nucleotide sequence ID" value="NZ_CP045700.1"/>
</dbReference>
<dbReference type="GO" id="GO:0015344">
    <property type="term" value="F:siderophore uptake transmembrane transporter activity"/>
    <property type="evidence" value="ECO:0007669"/>
    <property type="project" value="TreeGrafter"/>
</dbReference>
<keyword evidence="3 11" id="KW-0813">Transport</keyword>
<dbReference type="InterPro" id="IPR000531">
    <property type="entry name" value="Beta-barrel_TonB"/>
</dbReference>
<evidence type="ECO:0000313" key="17">
    <source>
        <dbReference type="Proteomes" id="UP000348942"/>
    </source>
</evidence>
<feature type="domain" description="TonB-dependent receptor plug" evidence="15">
    <location>
        <begin position="46"/>
        <end position="155"/>
    </location>
</feature>
<dbReference type="Pfam" id="PF07715">
    <property type="entry name" value="Plug"/>
    <property type="match status" value="1"/>
</dbReference>
<proteinExistence type="inferred from homology"/>
<feature type="domain" description="TonB-dependent receptor-like beta-barrel" evidence="14">
    <location>
        <begin position="251"/>
        <end position="685"/>
    </location>
</feature>
<dbReference type="InterPro" id="IPR011276">
    <property type="entry name" value="TonB_haem/Hb_rcpt"/>
</dbReference>
<dbReference type="GO" id="GO:0009279">
    <property type="term" value="C:cell outer membrane"/>
    <property type="evidence" value="ECO:0007669"/>
    <property type="project" value="UniProtKB-SubCell"/>
</dbReference>
<keyword evidence="6 13" id="KW-0732">Signal</keyword>
<evidence type="ECO:0000259" key="15">
    <source>
        <dbReference type="Pfam" id="PF07715"/>
    </source>
</evidence>
<dbReference type="InterPro" id="IPR037066">
    <property type="entry name" value="Plug_dom_sf"/>
</dbReference>
<evidence type="ECO:0000256" key="13">
    <source>
        <dbReference type="SAM" id="SignalP"/>
    </source>
</evidence>
<dbReference type="Gene3D" id="2.40.170.20">
    <property type="entry name" value="TonB-dependent receptor, beta-barrel domain"/>
    <property type="match status" value="1"/>
</dbReference>
<dbReference type="AlphaFoldDB" id="A0A5Q0TH24"/>
<evidence type="ECO:0000256" key="9">
    <source>
        <dbReference type="ARBA" id="ARBA00023170"/>
    </source>
</evidence>
<evidence type="ECO:0000256" key="2">
    <source>
        <dbReference type="ARBA" id="ARBA00008143"/>
    </source>
</evidence>
<evidence type="ECO:0000259" key="14">
    <source>
        <dbReference type="Pfam" id="PF00593"/>
    </source>
</evidence>
<dbReference type="GO" id="GO:0015232">
    <property type="term" value="F:heme transmembrane transporter activity"/>
    <property type="evidence" value="ECO:0007669"/>
    <property type="project" value="InterPro"/>
</dbReference>
<keyword evidence="7 12" id="KW-0798">TonB box</keyword>
<evidence type="ECO:0000256" key="10">
    <source>
        <dbReference type="ARBA" id="ARBA00023237"/>
    </source>
</evidence>
<evidence type="ECO:0000256" key="12">
    <source>
        <dbReference type="RuleBase" id="RU003357"/>
    </source>
</evidence>
<protein>
    <submittedName>
        <fullName evidence="16">TonB-dependent hemoglobin/transferrin/lactoferrin family receptor</fullName>
    </submittedName>
</protein>
<dbReference type="EMBL" id="CP045700">
    <property type="protein sequence ID" value="QGA66452.1"/>
    <property type="molecule type" value="Genomic_DNA"/>
</dbReference>
<accession>A0A5Q0TH24</accession>
<dbReference type="InterPro" id="IPR010949">
    <property type="entry name" value="TonB_Hb/transfer/lactofer_rcpt"/>
</dbReference>
<dbReference type="InterPro" id="IPR036942">
    <property type="entry name" value="Beta-barrel_TonB_sf"/>
</dbReference>
<name>A0A5Q0TH24_9VIBR</name>
<evidence type="ECO:0000256" key="11">
    <source>
        <dbReference type="PROSITE-ProRule" id="PRU01360"/>
    </source>
</evidence>
<dbReference type="PROSITE" id="PS52016">
    <property type="entry name" value="TONB_DEPENDENT_REC_3"/>
    <property type="match status" value="1"/>
</dbReference>
<sequence length="731" mass="81014">MSTFNFKPNLLATAIAFSFSSPLIAAEKSALNEVVVSATRTEQNINDVSASVETVSNNEIDDTMASDPKQALQYTPGVDAQGSGRFGISGYNIRGMEDSRVKVMVDGVQQPTSYNPGSNEQRFYPNDIEIDTLSAIEINKGPSSILYGSDALGGVVLFKTKDPSDVLINDGNENRFGIKSSYTSADETFKNTLTWAMRQGKLETLLMVTYADGYETETYGDGADISGPDRGAADPADKNIGNVLGKAYYQINDAHRIGLTVEYYQRQYDEDELSYDGYSMTIPSMPMPLITYNDSYNQDTSERLRVGLSHDWSMNTLLADQLAWSINSQMSDSLSKNYDTTTGMMGTGKRMRKRDASDDSIQFDAQFDKLIEANHGFHQLTYGANFMHNKFKIDNSDHKYDLATVGPGNTGMPDATLVKWGAFIQDQAFLLDERVILTAGLRYDSFKTSPKTDDGFTTEYPENKSDSFTGKIGTVYHFSDHFSSFAQISQGFKAPTVYDLYYSYNQGAIVDANPDLQPEKSLSYELGVRGQSQSARFELVGFYNDYSDFITDQYLGKVGNKDHYSKSNIANAEIYGVEFSSTILLDQAFNAPQGIYSKFSVAYAEGRDKDSGDHLDSVAPLTGNVGVGYDSVNHTFGGLVNITMAASKNDWSQDDNFVAAGYSLVDLTTYYRPIQDLTLRAGLFNALDKKYWLYSELNGKKSGENQDFYTQSGRNWGVSLDYQSKALLINR</sequence>
<keyword evidence="8 11" id="KW-0472">Membrane</keyword>
<evidence type="ECO:0000256" key="8">
    <source>
        <dbReference type="ARBA" id="ARBA00023136"/>
    </source>
</evidence>
<gene>
    <name evidence="16" type="ORF">GFB47_13580</name>
</gene>
<dbReference type="PANTHER" id="PTHR30069:SF29">
    <property type="entry name" value="HEMOGLOBIN AND HEMOGLOBIN-HAPTOGLOBIN-BINDING PROTEIN 1-RELATED"/>
    <property type="match status" value="1"/>
</dbReference>
<evidence type="ECO:0000313" key="16">
    <source>
        <dbReference type="EMBL" id="QGA66452.1"/>
    </source>
</evidence>
<evidence type="ECO:0000256" key="4">
    <source>
        <dbReference type="ARBA" id="ARBA00022452"/>
    </source>
</evidence>
<keyword evidence="17" id="KW-1185">Reference proteome</keyword>
<dbReference type="InterPro" id="IPR012910">
    <property type="entry name" value="Plug_dom"/>
</dbReference>
<evidence type="ECO:0000256" key="3">
    <source>
        <dbReference type="ARBA" id="ARBA00022448"/>
    </source>
</evidence>
<comment type="subcellular location">
    <subcellularLocation>
        <location evidence="1 11">Cell outer membrane</location>
        <topology evidence="1 11">Multi-pass membrane protein</topology>
    </subcellularLocation>
</comment>
<keyword evidence="4 11" id="KW-1134">Transmembrane beta strand</keyword>
<dbReference type="NCBIfam" id="TIGR01785">
    <property type="entry name" value="TonB-hemin"/>
    <property type="match status" value="1"/>
</dbReference>
<dbReference type="Proteomes" id="UP000348942">
    <property type="component" value="Chromosome 2"/>
</dbReference>
<feature type="chain" id="PRO_5024461030" evidence="13">
    <location>
        <begin position="26"/>
        <end position="731"/>
    </location>
</feature>
<comment type="similarity">
    <text evidence="2">Belongs to the TonB-dependent receptor family. Hemoglobin/haptoglobin binding protein subfamily.</text>
</comment>
<feature type="signal peptide" evidence="13">
    <location>
        <begin position="1"/>
        <end position="25"/>
    </location>
</feature>
<evidence type="ECO:0000256" key="6">
    <source>
        <dbReference type="ARBA" id="ARBA00022729"/>
    </source>
</evidence>
<keyword evidence="9 16" id="KW-0675">Receptor</keyword>
<evidence type="ECO:0000256" key="7">
    <source>
        <dbReference type="ARBA" id="ARBA00023077"/>
    </source>
</evidence>
<dbReference type="PANTHER" id="PTHR30069">
    <property type="entry name" value="TONB-DEPENDENT OUTER MEMBRANE RECEPTOR"/>
    <property type="match status" value="1"/>
</dbReference>
<dbReference type="NCBIfam" id="TIGR01786">
    <property type="entry name" value="TonB-hemlactrns"/>
    <property type="match status" value="1"/>
</dbReference>
<dbReference type="Pfam" id="PF00593">
    <property type="entry name" value="TonB_dep_Rec_b-barrel"/>
    <property type="match status" value="1"/>
</dbReference>
<dbReference type="Gene3D" id="2.170.130.10">
    <property type="entry name" value="TonB-dependent receptor, plug domain"/>
    <property type="match status" value="1"/>
</dbReference>
<dbReference type="InterPro" id="IPR039426">
    <property type="entry name" value="TonB-dep_rcpt-like"/>
</dbReference>
<keyword evidence="5 11" id="KW-0812">Transmembrane</keyword>
<keyword evidence="10 11" id="KW-0998">Cell outer membrane</keyword>
<evidence type="ECO:0000256" key="5">
    <source>
        <dbReference type="ARBA" id="ARBA00022692"/>
    </source>
</evidence>
<reference evidence="16 17" key="1">
    <citation type="submission" date="2019-10" db="EMBL/GenBank/DDBJ databases">
        <title>Vibrio sp. nov., isolated from Coralline algae surface.</title>
        <authorList>
            <person name="Geng Y."/>
            <person name="Zhang X."/>
        </authorList>
    </citation>
    <scope>NUCLEOTIDE SEQUENCE [LARGE SCALE GENOMIC DNA]</scope>
    <source>
        <strain evidence="16 17">SM1977</strain>
    </source>
</reference>
<dbReference type="CDD" id="cd01347">
    <property type="entry name" value="ligand_gated_channel"/>
    <property type="match status" value="1"/>
</dbReference>
<organism evidence="16 17">
    <name type="scientific">Vibrio algicola</name>
    <dbReference type="NCBI Taxonomy" id="2662262"/>
    <lineage>
        <taxon>Bacteria</taxon>
        <taxon>Pseudomonadati</taxon>
        <taxon>Pseudomonadota</taxon>
        <taxon>Gammaproteobacteria</taxon>
        <taxon>Vibrionales</taxon>
        <taxon>Vibrionaceae</taxon>
        <taxon>Vibrio</taxon>
    </lineage>
</organism>
<dbReference type="GO" id="GO:0044718">
    <property type="term" value="P:siderophore transmembrane transport"/>
    <property type="evidence" value="ECO:0007669"/>
    <property type="project" value="TreeGrafter"/>
</dbReference>
<dbReference type="SUPFAM" id="SSF56935">
    <property type="entry name" value="Porins"/>
    <property type="match status" value="1"/>
</dbReference>